<name>A0A7R9AWZ2_TIMSH</name>
<protein>
    <recommendedName>
        <fullName evidence="1">Ig-like domain-containing protein</fullName>
    </recommendedName>
</protein>
<dbReference type="EMBL" id="OC002669">
    <property type="protein sequence ID" value="CAD7262175.1"/>
    <property type="molecule type" value="Genomic_DNA"/>
</dbReference>
<organism evidence="2">
    <name type="scientific">Timema shepardi</name>
    <name type="common">Walking stick</name>
    <dbReference type="NCBI Taxonomy" id="629360"/>
    <lineage>
        <taxon>Eukaryota</taxon>
        <taxon>Metazoa</taxon>
        <taxon>Ecdysozoa</taxon>
        <taxon>Arthropoda</taxon>
        <taxon>Hexapoda</taxon>
        <taxon>Insecta</taxon>
        <taxon>Pterygota</taxon>
        <taxon>Neoptera</taxon>
        <taxon>Polyneoptera</taxon>
        <taxon>Phasmatodea</taxon>
        <taxon>Timematodea</taxon>
        <taxon>Timematoidea</taxon>
        <taxon>Timematidae</taxon>
        <taxon>Timema</taxon>
    </lineage>
</organism>
<sequence>MSGYEGIKSAGCSTLLDRPCRFNGEAALHNEEGLNLDHISGWRGGGMGKPVFVYVFTNVSPFRAVNGFLFTRLEIRTSISPSSAVELNTTSALANYATEAGRNNVLANSRKTYNRPALKYVSSHPPVYEKYTNIFVWHSALHSANNVVFGCCVHARIGGVVGRNAGLLGLILVLDWPADDGEAVLRILVGPTSGGFNQPRGVVIGSPGHKSRDRFPTRNPVVDGILDGQGPLLMLEPPPRLEFSNNSGGRLDCSARGSPTPNLQWMMADGSPASTVTGLRYQLSNGTLVFPPFSAADFRPDVHHAIYRCVASNSLGRVISRDVRLRAVFVQQCHLSMNLSSENVPIFQVILFAVTTQRRLKEKQTLRANPVSKPMTWGEYTVELEEVNPHLRGGRVENHLGKITPVHSTEIRTLISPSSAVECNMTSALANYATEAVAMQEYTIDAGSSIVVRGNSAVLRCIVPSFVKDFIEVTSWLQDGNFNIFPSRDGGDSSVYPMTVRLVFISRVVLYSGFVQLESPCLCVLELKEWLKASNSLAVTLSPHLIQPCQPLHGNSITTVKGLDINQYTIHVWQALRRGGKEARGVIGRVDMAWKTQIYDEGEQGVRTLTPSPSVEPGASSV</sequence>
<dbReference type="InterPro" id="IPR036179">
    <property type="entry name" value="Ig-like_dom_sf"/>
</dbReference>
<dbReference type="SUPFAM" id="SSF48726">
    <property type="entry name" value="Immunoglobulin"/>
    <property type="match status" value="1"/>
</dbReference>
<proteinExistence type="predicted"/>
<evidence type="ECO:0000313" key="2">
    <source>
        <dbReference type="EMBL" id="CAD7262175.1"/>
    </source>
</evidence>
<evidence type="ECO:0000259" key="1">
    <source>
        <dbReference type="PROSITE" id="PS50835"/>
    </source>
</evidence>
<dbReference type="AlphaFoldDB" id="A0A7R9AWZ2"/>
<dbReference type="InterPro" id="IPR007110">
    <property type="entry name" value="Ig-like_dom"/>
</dbReference>
<feature type="domain" description="Ig-like" evidence="1">
    <location>
        <begin position="231"/>
        <end position="320"/>
    </location>
</feature>
<gene>
    <name evidence="2" type="ORF">TSIB3V08_LOCUS6292</name>
</gene>
<dbReference type="InterPro" id="IPR013783">
    <property type="entry name" value="Ig-like_fold"/>
</dbReference>
<dbReference type="PROSITE" id="PS50835">
    <property type="entry name" value="IG_LIKE"/>
    <property type="match status" value="1"/>
</dbReference>
<reference evidence="2" key="1">
    <citation type="submission" date="2020-11" db="EMBL/GenBank/DDBJ databases">
        <authorList>
            <person name="Tran Van P."/>
        </authorList>
    </citation>
    <scope>NUCLEOTIDE SEQUENCE</scope>
</reference>
<accession>A0A7R9AWZ2</accession>
<dbReference type="Gene3D" id="2.60.40.10">
    <property type="entry name" value="Immunoglobulins"/>
    <property type="match status" value="2"/>
</dbReference>